<dbReference type="HOGENOM" id="CLU_012893_1_0_1"/>
<dbReference type="Pfam" id="PF01554">
    <property type="entry name" value="MatE"/>
    <property type="match status" value="2"/>
</dbReference>
<evidence type="ECO:0000256" key="1">
    <source>
        <dbReference type="ARBA" id="ARBA00004141"/>
    </source>
</evidence>
<evidence type="ECO:0000313" key="7">
    <source>
        <dbReference type="EMBL" id="KEH26965.1"/>
    </source>
</evidence>
<evidence type="ECO:0000256" key="5">
    <source>
        <dbReference type="ARBA" id="ARBA00023136"/>
    </source>
</evidence>
<feature type="transmembrane region" description="Helical" evidence="6">
    <location>
        <begin position="190"/>
        <end position="211"/>
    </location>
</feature>
<dbReference type="GO" id="GO:0022857">
    <property type="term" value="F:transmembrane transporter activity"/>
    <property type="evidence" value="ECO:0000318"/>
    <property type="project" value="GO_Central"/>
</dbReference>
<accession>A0A072UM92</accession>
<comment type="similarity">
    <text evidence="2 6">Belongs to the multi antimicrobial extrusion (MATE) (TC 2.A.66.1) family.</text>
</comment>
<gene>
    <name evidence="7" type="ordered locus">MTR_6g081300</name>
</gene>
<comment type="subcellular location">
    <subcellularLocation>
        <location evidence="1">Membrane</location>
        <topology evidence="1">Multi-pass membrane protein</topology>
    </subcellularLocation>
</comment>
<evidence type="ECO:0000256" key="3">
    <source>
        <dbReference type="ARBA" id="ARBA00022692"/>
    </source>
</evidence>
<dbReference type="CDD" id="cd13132">
    <property type="entry name" value="MATE_eukaryotic"/>
    <property type="match status" value="1"/>
</dbReference>
<dbReference type="InterPro" id="IPR002528">
    <property type="entry name" value="MATE_fam"/>
</dbReference>
<evidence type="ECO:0000256" key="6">
    <source>
        <dbReference type="RuleBase" id="RU004914"/>
    </source>
</evidence>
<keyword evidence="5 6" id="KW-0472">Membrane</keyword>
<dbReference type="EnsemblPlants" id="KEH26965">
    <property type="protein sequence ID" value="KEH26965"/>
    <property type="gene ID" value="MTR_6g081300"/>
</dbReference>
<feature type="transmembrane region" description="Helical" evidence="6">
    <location>
        <begin position="164"/>
        <end position="184"/>
    </location>
</feature>
<feature type="transmembrane region" description="Helical" evidence="6">
    <location>
        <begin position="312"/>
        <end position="338"/>
    </location>
</feature>
<dbReference type="GO" id="GO:0042910">
    <property type="term" value="F:xenobiotic transmembrane transporter activity"/>
    <property type="evidence" value="ECO:0007669"/>
    <property type="project" value="InterPro"/>
</dbReference>
<dbReference type="GO" id="GO:1990961">
    <property type="term" value="P:xenobiotic detoxification by transmembrane export across the plasma membrane"/>
    <property type="evidence" value="ECO:0007669"/>
    <property type="project" value="InterPro"/>
</dbReference>
<protein>
    <recommendedName>
        <fullName evidence="6">Protein DETOXIFICATION</fullName>
    </recommendedName>
    <alternativeName>
        <fullName evidence="6">Multidrug and toxic compound extrusion protein</fullName>
    </alternativeName>
</protein>
<dbReference type="EMBL" id="CM001222">
    <property type="protein sequence ID" value="KEH26965.1"/>
    <property type="molecule type" value="Genomic_DNA"/>
</dbReference>
<keyword evidence="9" id="KW-1185">Reference proteome</keyword>
<reference evidence="8" key="3">
    <citation type="submission" date="2015-04" db="UniProtKB">
        <authorList>
            <consortium name="EnsemblPlants"/>
        </authorList>
    </citation>
    <scope>IDENTIFICATION</scope>
    <source>
        <strain evidence="8">cv. Jemalong A17</strain>
    </source>
</reference>
<name>A0A072UM92_MEDTR</name>
<reference evidence="7 9" key="2">
    <citation type="journal article" date="2014" name="BMC Genomics">
        <title>An improved genome release (version Mt4.0) for the model legume Medicago truncatula.</title>
        <authorList>
            <person name="Tang H."/>
            <person name="Krishnakumar V."/>
            <person name="Bidwell S."/>
            <person name="Rosen B."/>
            <person name="Chan A."/>
            <person name="Zhou S."/>
            <person name="Gentzbittel L."/>
            <person name="Childs K.L."/>
            <person name="Yandell M."/>
            <person name="Gundlach H."/>
            <person name="Mayer K.F."/>
            <person name="Schwartz D.C."/>
            <person name="Town C.D."/>
        </authorList>
    </citation>
    <scope>GENOME REANNOTATION</scope>
    <source>
        <strain evidence="7">A17</strain>
        <strain evidence="8 9">cv. Jemalong A17</strain>
    </source>
</reference>
<feature type="transmembrane region" description="Helical" evidence="6">
    <location>
        <begin position="272"/>
        <end position="291"/>
    </location>
</feature>
<reference evidence="7 9" key="1">
    <citation type="journal article" date="2011" name="Nature">
        <title>The Medicago genome provides insight into the evolution of rhizobial symbioses.</title>
        <authorList>
            <person name="Young N.D."/>
            <person name="Debelle F."/>
            <person name="Oldroyd G.E."/>
            <person name="Geurts R."/>
            <person name="Cannon S.B."/>
            <person name="Udvardi M.K."/>
            <person name="Benedito V.A."/>
            <person name="Mayer K.F."/>
            <person name="Gouzy J."/>
            <person name="Schoof H."/>
            <person name="Van de Peer Y."/>
            <person name="Proost S."/>
            <person name="Cook D.R."/>
            <person name="Meyers B.C."/>
            <person name="Spannagl M."/>
            <person name="Cheung F."/>
            <person name="De Mita S."/>
            <person name="Krishnakumar V."/>
            <person name="Gundlach H."/>
            <person name="Zhou S."/>
            <person name="Mudge J."/>
            <person name="Bharti A.K."/>
            <person name="Murray J.D."/>
            <person name="Naoumkina M.A."/>
            <person name="Rosen B."/>
            <person name="Silverstein K.A."/>
            <person name="Tang H."/>
            <person name="Rombauts S."/>
            <person name="Zhao P.X."/>
            <person name="Zhou P."/>
            <person name="Barbe V."/>
            <person name="Bardou P."/>
            <person name="Bechner M."/>
            <person name="Bellec A."/>
            <person name="Berger A."/>
            <person name="Berges H."/>
            <person name="Bidwell S."/>
            <person name="Bisseling T."/>
            <person name="Choisne N."/>
            <person name="Couloux A."/>
            <person name="Denny R."/>
            <person name="Deshpande S."/>
            <person name="Dai X."/>
            <person name="Doyle J.J."/>
            <person name="Dudez A.M."/>
            <person name="Farmer A.D."/>
            <person name="Fouteau S."/>
            <person name="Franken C."/>
            <person name="Gibelin C."/>
            <person name="Gish J."/>
            <person name="Goldstein S."/>
            <person name="Gonzalez A.J."/>
            <person name="Green P.J."/>
            <person name="Hallab A."/>
            <person name="Hartog M."/>
            <person name="Hua A."/>
            <person name="Humphray S.J."/>
            <person name="Jeong D.H."/>
            <person name="Jing Y."/>
            <person name="Jocker A."/>
            <person name="Kenton S.M."/>
            <person name="Kim D.J."/>
            <person name="Klee K."/>
            <person name="Lai H."/>
            <person name="Lang C."/>
            <person name="Lin S."/>
            <person name="Macmil S.L."/>
            <person name="Magdelenat G."/>
            <person name="Matthews L."/>
            <person name="McCorrison J."/>
            <person name="Monaghan E.L."/>
            <person name="Mun J.H."/>
            <person name="Najar F.Z."/>
            <person name="Nicholson C."/>
            <person name="Noirot C."/>
            <person name="O'Bleness M."/>
            <person name="Paule C.R."/>
            <person name="Poulain J."/>
            <person name="Prion F."/>
            <person name="Qin B."/>
            <person name="Qu C."/>
            <person name="Retzel E.F."/>
            <person name="Riddle C."/>
            <person name="Sallet E."/>
            <person name="Samain S."/>
            <person name="Samson N."/>
            <person name="Sanders I."/>
            <person name="Saurat O."/>
            <person name="Scarpelli C."/>
            <person name="Schiex T."/>
            <person name="Segurens B."/>
            <person name="Severin A.J."/>
            <person name="Sherrier D.J."/>
            <person name="Shi R."/>
            <person name="Sims S."/>
            <person name="Singer S.R."/>
            <person name="Sinharoy S."/>
            <person name="Sterck L."/>
            <person name="Viollet A."/>
            <person name="Wang B.B."/>
            <person name="Wang K."/>
            <person name="Wang M."/>
            <person name="Wang X."/>
            <person name="Warfsmann J."/>
            <person name="Weissenbach J."/>
            <person name="White D.D."/>
            <person name="White J.D."/>
            <person name="Wiley G.B."/>
            <person name="Wincker P."/>
            <person name="Xing Y."/>
            <person name="Yang L."/>
            <person name="Yao Z."/>
            <person name="Ying F."/>
            <person name="Zhai J."/>
            <person name="Zhou L."/>
            <person name="Zuber A."/>
            <person name="Denarie J."/>
            <person name="Dixon R.A."/>
            <person name="May G.D."/>
            <person name="Schwartz D.C."/>
            <person name="Rogers J."/>
            <person name="Quetier F."/>
            <person name="Town C.D."/>
            <person name="Roe B.A."/>
        </authorList>
    </citation>
    <scope>NUCLEOTIDE SEQUENCE [LARGE SCALE GENOMIC DNA]</scope>
    <source>
        <strain evidence="7">A17</strain>
        <strain evidence="8 9">cv. Jemalong A17</strain>
    </source>
</reference>
<feature type="transmembrane region" description="Helical" evidence="6">
    <location>
        <begin position="16"/>
        <end position="40"/>
    </location>
</feature>
<evidence type="ECO:0000313" key="9">
    <source>
        <dbReference type="Proteomes" id="UP000002051"/>
    </source>
</evidence>
<dbReference type="PANTHER" id="PTHR11206">
    <property type="entry name" value="MULTIDRUG RESISTANCE PROTEIN"/>
    <property type="match status" value="1"/>
</dbReference>
<evidence type="ECO:0000256" key="4">
    <source>
        <dbReference type="ARBA" id="ARBA00022989"/>
    </source>
</evidence>
<feature type="transmembrane region" description="Helical" evidence="6">
    <location>
        <begin position="46"/>
        <end position="66"/>
    </location>
</feature>
<evidence type="ECO:0000256" key="2">
    <source>
        <dbReference type="ARBA" id="ARBA00010199"/>
    </source>
</evidence>
<dbReference type="GO" id="GO:0016020">
    <property type="term" value="C:membrane"/>
    <property type="evidence" value="ECO:0000318"/>
    <property type="project" value="GO_Central"/>
</dbReference>
<dbReference type="AlphaFoldDB" id="A0A072UM92"/>
<feature type="transmembrane region" description="Helical" evidence="6">
    <location>
        <begin position="416"/>
        <end position="437"/>
    </location>
</feature>
<sequence length="471" mass="51468">MKIGRREIIEESKKQLWLAGPLIFVCVFQNSLQIISLMFVGRLDELLLAGASLAISFVNVTGFNVLMGMSSALDTFCGQAYGAQQYHMVGIYTQRAMLATTLVSIPLSFILAYLKPILIILRQDKTIAAQAQLFARYSIPSLSANALLRCLVKFLQTQNIIFPMVLANGVTSLIHVFLCWALVIKFGFGIKGAAIAICISNWLNVAMLAIYMKFSSSCKKTWVGLSMESLHNIPQFLKLAFPSAVMVCLESWTFQIMVLLSGALPNPQLQTSVLSICVNISGMLWMVPFGISVSASTRISNELGAGCPNAAYLAVIVTLFMSFACGVLEFAFIMSLWKVWGKAFSHVHEVVTYVNSMTPVVAISAFVDSFQTPLQGVARGCGWQKLGAFVNLGAYYLVGIPISVVFAFVFHMKGQGLYLGLVIALVVQVVCYLLVTLCTNWEKEAKKAAIRVRGNGVQVNAHPHDQNVSAP</sequence>
<keyword evidence="3 6" id="KW-0812">Transmembrane</keyword>
<dbReference type="NCBIfam" id="TIGR00797">
    <property type="entry name" value="matE"/>
    <property type="match status" value="1"/>
</dbReference>
<feature type="transmembrane region" description="Helical" evidence="6">
    <location>
        <begin position="96"/>
        <end position="114"/>
    </location>
</feature>
<organism evidence="7 9">
    <name type="scientific">Medicago truncatula</name>
    <name type="common">Barrel medic</name>
    <name type="synonym">Medicago tribuloides</name>
    <dbReference type="NCBI Taxonomy" id="3880"/>
    <lineage>
        <taxon>Eukaryota</taxon>
        <taxon>Viridiplantae</taxon>
        <taxon>Streptophyta</taxon>
        <taxon>Embryophyta</taxon>
        <taxon>Tracheophyta</taxon>
        <taxon>Spermatophyta</taxon>
        <taxon>Magnoliopsida</taxon>
        <taxon>eudicotyledons</taxon>
        <taxon>Gunneridae</taxon>
        <taxon>Pentapetalae</taxon>
        <taxon>rosids</taxon>
        <taxon>fabids</taxon>
        <taxon>Fabales</taxon>
        <taxon>Fabaceae</taxon>
        <taxon>Papilionoideae</taxon>
        <taxon>50 kb inversion clade</taxon>
        <taxon>NPAAA clade</taxon>
        <taxon>Hologalegina</taxon>
        <taxon>IRL clade</taxon>
        <taxon>Trifolieae</taxon>
        <taxon>Medicago</taxon>
    </lineage>
</organism>
<feature type="transmembrane region" description="Helical" evidence="6">
    <location>
        <begin position="388"/>
        <end position="410"/>
    </location>
</feature>
<evidence type="ECO:0000313" key="8">
    <source>
        <dbReference type="EnsemblPlants" id="KEH26965"/>
    </source>
</evidence>
<dbReference type="OrthoDB" id="2126698at2759"/>
<dbReference type="InterPro" id="IPR045069">
    <property type="entry name" value="MATE_euk"/>
</dbReference>
<dbReference type="Proteomes" id="UP000002051">
    <property type="component" value="Chromosome 6"/>
</dbReference>
<dbReference type="GO" id="GO:0015297">
    <property type="term" value="F:antiporter activity"/>
    <property type="evidence" value="ECO:0007669"/>
    <property type="project" value="InterPro"/>
</dbReference>
<proteinExistence type="inferred from homology"/>
<keyword evidence="4 6" id="KW-1133">Transmembrane helix</keyword>
<feature type="transmembrane region" description="Helical" evidence="6">
    <location>
        <begin position="236"/>
        <end position="260"/>
    </location>
</feature>